<dbReference type="OrthoDB" id="2989236at2"/>
<dbReference type="KEGG" id="cad:Curi_c18190"/>
<dbReference type="Gene3D" id="2.60.40.2000">
    <property type="match status" value="1"/>
</dbReference>
<dbReference type="HOGENOM" id="CLU_161222_2_0_9"/>
<organism evidence="1 2">
    <name type="scientific">Gottschalkia acidurici (strain ATCC 7906 / DSM 604 / BCRC 14475 / CIP 104303 / KCTC 5404 / NCIMB 10678 / 9a)</name>
    <name type="common">Clostridium acidurici</name>
    <dbReference type="NCBI Taxonomy" id="1128398"/>
    <lineage>
        <taxon>Bacteria</taxon>
        <taxon>Bacillati</taxon>
        <taxon>Bacillota</taxon>
        <taxon>Tissierellia</taxon>
        <taxon>Tissierellales</taxon>
        <taxon>Gottschalkiaceae</taxon>
        <taxon>Gottschalkia</taxon>
    </lineage>
</organism>
<dbReference type="InterPro" id="IPR038705">
    <property type="entry name" value="YabP_sf"/>
</dbReference>
<dbReference type="NCBIfam" id="TIGR02856">
    <property type="entry name" value="spore_yqfC"/>
    <property type="match status" value="1"/>
</dbReference>
<dbReference type="EMBL" id="CP003326">
    <property type="protein sequence ID" value="AFS78826.1"/>
    <property type="molecule type" value="Genomic_DNA"/>
</dbReference>
<reference evidence="1 2" key="1">
    <citation type="journal article" date="2012" name="PLoS ONE">
        <title>The purine-utilizing bacterium Clostridium acidurici 9a: a genome-guided metabolic reconsideration.</title>
        <authorList>
            <person name="Hartwich K."/>
            <person name="Poehlein A."/>
            <person name="Daniel R."/>
        </authorList>
    </citation>
    <scope>NUCLEOTIDE SEQUENCE [LARGE SCALE GENOMIC DNA]</scope>
    <source>
        <strain evidence="2">ATCC 7906 / DSM 604 / BCRC 14475 / CIP 104303 / KCTC 5404 / NCIMB 10678 / 9a</strain>
    </source>
</reference>
<protein>
    <submittedName>
        <fullName evidence="1">Sporulation protein YqfC</fullName>
    </submittedName>
</protein>
<accession>K0B2I5</accession>
<dbReference type="PATRIC" id="fig|1128398.3.peg.1868"/>
<evidence type="ECO:0000313" key="2">
    <source>
        <dbReference type="Proteomes" id="UP000006094"/>
    </source>
</evidence>
<dbReference type="Pfam" id="PF07873">
    <property type="entry name" value="YabP"/>
    <property type="match status" value="1"/>
</dbReference>
<sequence>MKNKADSIKNTVSEVLELPKDIMLNLPKITMVGRIQLYIENHKGIIEYSTERIRVNTSEGILKITGKNMIIKNIVTEEMVISGDIEIVEFS</sequence>
<dbReference type="eggNOG" id="ENOG5032ZA5">
    <property type="taxonomic scope" value="Bacteria"/>
</dbReference>
<dbReference type="AlphaFoldDB" id="K0B2I5"/>
<dbReference type="Proteomes" id="UP000006094">
    <property type="component" value="Chromosome"/>
</dbReference>
<name>K0B2I5_GOTA9</name>
<proteinExistence type="predicted"/>
<dbReference type="InterPro" id="IPR022476">
    <property type="entry name" value="Spore_YabP/YqfC"/>
</dbReference>
<dbReference type="InterPro" id="IPR022477">
    <property type="entry name" value="Spore_YqfC"/>
</dbReference>
<gene>
    <name evidence="1" type="primary">yqfC</name>
    <name evidence="1" type="ordered locus">Curi_c18190</name>
</gene>
<keyword evidence="2" id="KW-1185">Reference proteome</keyword>
<dbReference type="RefSeq" id="WP_014967962.1">
    <property type="nucleotide sequence ID" value="NC_018664.1"/>
</dbReference>
<dbReference type="STRING" id="1128398.Curi_c18190"/>
<evidence type="ECO:0000313" key="1">
    <source>
        <dbReference type="EMBL" id="AFS78826.1"/>
    </source>
</evidence>